<dbReference type="AlphaFoldDB" id="A0A1H6C3V3"/>
<name>A0A1H6C3V3_9ACTN</name>
<accession>A0A1H6C3V3</accession>
<evidence type="ECO:0000313" key="3">
    <source>
        <dbReference type="Proteomes" id="UP000236754"/>
    </source>
</evidence>
<gene>
    <name evidence="2" type="ORF">SAMN05216223_1086</name>
</gene>
<organism evidence="2 3">
    <name type="scientific">Actinacidiphila yanglinensis</name>
    <dbReference type="NCBI Taxonomy" id="310779"/>
    <lineage>
        <taxon>Bacteria</taxon>
        <taxon>Bacillati</taxon>
        <taxon>Actinomycetota</taxon>
        <taxon>Actinomycetes</taxon>
        <taxon>Kitasatosporales</taxon>
        <taxon>Streptomycetaceae</taxon>
        <taxon>Actinacidiphila</taxon>
    </lineage>
</organism>
<dbReference type="RefSeq" id="WP_146088295.1">
    <property type="nucleotide sequence ID" value="NZ_FNVU01000008.1"/>
</dbReference>
<reference evidence="2 3" key="1">
    <citation type="submission" date="2016-10" db="EMBL/GenBank/DDBJ databases">
        <authorList>
            <person name="de Groot N.N."/>
        </authorList>
    </citation>
    <scope>NUCLEOTIDE SEQUENCE [LARGE SCALE GENOMIC DNA]</scope>
    <source>
        <strain evidence="2 3">CGMCC 4.2023</strain>
    </source>
</reference>
<feature type="region of interest" description="Disordered" evidence="1">
    <location>
        <begin position="83"/>
        <end position="170"/>
    </location>
</feature>
<evidence type="ECO:0000313" key="2">
    <source>
        <dbReference type="EMBL" id="SEG67644.1"/>
    </source>
</evidence>
<keyword evidence="3" id="KW-1185">Reference proteome</keyword>
<sequence length="197" mass="20206">MESRTTSSGSCIGALRIFADAKGDITQPVNVTGNTIKDTSYQTVLLGHAHQISGPTLDHDTITGPGTSGFDIDDVPGSMTVSNTSASGTASSALHNPGGCTMNRGPGTSGFRPPSLPRAASPSGTPDCAPQAQPGVPEVGEVGTVPGPPGTAGRRRGGPPDSRGLPTRHTWSITQRDAVPMVGWKLTWDPTTPLPFR</sequence>
<feature type="compositionally biased region" description="Low complexity" evidence="1">
    <location>
        <begin position="134"/>
        <end position="145"/>
    </location>
</feature>
<feature type="compositionally biased region" description="Low complexity" evidence="1">
    <location>
        <begin position="83"/>
        <end position="93"/>
    </location>
</feature>
<protein>
    <submittedName>
        <fullName evidence="2">Uncharacterized protein</fullName>
    </submittedName>
</protein>
<dbReference type="EMBL" id="FNVU01000008">
    <property type="protein sequence ID" value="SEG67644.1"/>
    <property type="molecule type" value="Genomic_DNA"/>
</dbReference>
<dbReference type="Proteomes" id="UP000236754">
    <property type="component" value="Unassembled WGS sequence"/>
</dbReference>
<evidence type="ECO:0000256" key="1">
    <source>
        <dbReference type="SAM" id="MobiDB-lite"/>
    </source>
</evidence>
<proteinExistence type="predicted"/>